<name>A0A7Y4MRS9_MYXXA</name>
<accession>A0A7Y4MRS9</accession>
<reference evidence="2 3" key="1">
    <citation type="submission" date="2020-05" db="EMBL/GenBank/DDBJ databases">
        <authorList>
            <person name="Whitworth D."/>
        </authorList>
    </citation>
    <scope>NUCLEOTIDE SEQUENCE [LARGE SCALE GENOMIC DNA]</scope>
    <source>
        <strain evidence="2 3">AM005</strain>
    </source>
</reference>
<feature type="chain" id="PRO_5030543412" description="Lipoprotein" evidence="1">
    <location>
        <begin position="21"/>
        <end position="248"/>
    </location>
</feature>
<evidence type="ECO:0000256" key="1">
    <source>
        <dbReference type="SAM" id="SignalP"/>
    </source>
</evidence>
<comment type="caution">
    <text evidence="2">The sequence shown here is derived from an EMBL/GenBank/DDBJ whole genome shotgun (WGS) entry which is preliminary data.</text>
</comment>
<proteinExistence type="predicted"/>
<evidence type="ECO:0000313" key="2">
    <source>
        <dbReference type="EMBL" id="NOJ79904.1"/>
    </source>
</evidence>
<dbReference type="AlphaFoldDB" id="A0A7Y4MRS9"/>
<feature type="signal peptide" evidence="1">
    <location>
        <begin position="1"/>
        <end position="20"/>
    </location>
</feature>
<sequence length="248" mass="25816">MSGVFGVCVVALLASAPADVADVVSPGAVAPSGPSAVARADAAPDATGGAASVRAADGTPMLLESGGPNPAFFLPPKGYRSPEGFQSAKWGMTVAEVRKAIPKAQLVDDKGLFVRGETAGIKTDTFFLFVDGRLASVGVQSREVHLSASQYVADYKRLRALLLKKYGAPVTDGEKWHESLLKDTPDGLHAALVLGHAELGTTWNTGETVIGLTAKGKDGRVVINVQYGSNRLAALLLQQMQASEMSDL</sequence>
<protein>
    <recommendedName>
        <fullName evidence="4">Lipoprotein</fullName>
    </recommendedName>
</protein>
<organism evidence="2 3">
    <name type="scientific">Myxococcus xanthus</name>
    <dbReference type="NCBI Taxonomy" id="34"/>
    <lineage>
        <taxon>Bacteria</taxon>
        <taxon>Pseudomonadati</taxon>
        <taxon>Myxococcota</taxon>
        <taxon>Myxococcia</taxon>
        <taxon>Myxococcales</taxon>
        <taxon>Cystobacterineae</taxon>
        <taxon>Myxococcaceae</taxon>
        <taxon>Myxococcus</taxon>
    </lineage>
</organism>
<dbReference type="EMBL" id="JABFNT010000047">
    <property type="protein sequence ID" value="NOJ79904.1"/>
    <property type="molecule type" value="Genomic_DNA"/>
</dbReference>
<dbReference type="Proteomes" id="UP000533080">
    <property type="component" value="Unassembled WGS sequence"/>
</dbReference>
<keyword evidence="1" id="KW-0732">Signal</keyword>
<gene>
    <name evidence="2" type="ORF">HNV28_16390</name>
</gene>
<dbReference type="RefSeq" id="WP_171442142.1">
    <property type="nucleotide sequence ID" value="NZ_JABFNS010000038.1"/>
</dbReference>
<evidence type="ECO:0000313" key="3">
    <source>
        <dbReference type="Proteomes" id="UP000533080"/>
    </source>
</evidence>
<evidence type="ECO:0008006" key="4">
    <source>
        <dbReference type="Google" id="ProtNLM"/>
    </source>
</evidence>